<dbReference type="GO" id="GO:0003677">
    <property type="term" value="F:DNA binding"/>
    <property type="evidence" value="ECO:0007669"/>
    <property type="project" value="UniProtKB-UniRule"/>
</dbReference>
<keyword evidence="9 12" id="KW-0234">DNA repair</keyword>
<keyword evidence="6 12" id="KW-0408">Iron</keyword>
<keyword evidence="14" id="KW-0540">Nuclease</keyword>
<evidence type="ECO:0000256" key="9">
    <source>
        <dbReference type="ARBA" id="ARBA00023204"/>
    </source>
</evidence>
<dbReference type="CDD" id="cd00056">
    <property type="entry name" value="ENDO3c"/>
    <property type="match status" value="1"/>
</dbReference>
<evidence type="ECO:0000313" key="15">
    <source>
        <dbReference type="Proteomes" id="UP000306509"/>
    </source>
</evidence>
<dbReference type="Gene3D" id="1.10.340.30">
    <property type="entry name" value="Hypothetical protein, domain 2"/>
    <property type="match status" value="1"/>
</dbReference>
<dbReference type="AlphaFoldDB" id="A0A4U8PZW9"/>
<comment type="catalytic activity">
    <reaction evidence="12">
        <text>2'-deoxyribonucleotide-(2'-deoxyribose 5'-phosphate)-2'-deoxyribonucleotide-DNA = a 3'-end 2'-deoxyribonucleotide-(2,3-dehydro-2,3-deoxyribose 5'-phosphate)-DNA + a 5'-end 5'-phospho-2'-deoxyribonucleoside-DNA + H(+)</text>
        <dbReference type="Rhea" id="RHEA:66592"/>
        <dbReference type="Rhea" id="RHEA-COMP:13180"/>
        <dbReference type="Rhea" id="RHEA-COMP:16897"/>
        <dbReference type="Rhea" id="RHEA-COMP:17067"/>
        <dbReference type="ChEBI" id="CHEBI:15378"/>
        <dbReference type="ChEBI" id="CHEBI:136412"/>
        <dbReference type="ChEBI" id="CHEBI:157695"/>
        <dbReference type="ChEBI" id="CHEBI:167181"/>
        <dbReference type="EC" id="4.2.99.18"/>
    </reaction>
</comment>
<evidence type="ECO:0000313" key="14">
    <source>
        <dbReference type="EMBL" id="TLC97951.1"/>
    </source>
</evidence>
<evidence type="ECO:0000256" key="12">
    <source>
        <dbReference type="HAMAP-Rule" id="MF_00942"/>
    </source>
</evidence>
<feature type="binding site" evidence="12">
    <location>
        <position position="204"/>
    </location>
    <ligand>
        <name>[4Fe-4S] cluster</name>
        <dbReference type="ChEBI" id="CHEBI:49883"/>
    </ligand>
</feature>
<dbReference type="EMBL" id="QGQD01000107">
    <property type="protein sequence ID" value="TLC97951.1"/>
    <property type="molecule type" value="Genomic_DNA"/>
</dbReference>
<keyword evidence="11 12" id="KW-0326">Glycosidase</keyword>
<dbReference type="PANTHER" id="PTHR10359">
    <property type="entry name" value="A/G-SPECIFIC ADENINE GLYCOSYLASE/ENDONUCLEASE III"/>
    <property type="match status" value="1"/>
</dbReference>
<feature type="binding site" evidence="12">
    <location>
        <position position="195"/>
    </location>
    <ligand>
        <name>[4Fe-4S] cluster</name>
        <dbReference type="ChEBI" id="CHEBI:49883"/>
    </ligand>
</feature>
<dbReference type="Pfam" id="PF00633">
    <property type="entry name" value="HHH"/>
    <property type="match status" value="1"/>
</dbReference>
<comment type="similarity">
    <text evidence="1 12">Belongs to the Nth/MutY family.</text>
</comment>
<protein>
    <recommendedName>
        <fullName evidence="12">Endonuclease III</fullName>
        <ecNumber evidence="12">4.2.99.18</ecNumber>
    </recommendedName>
    <alternativeName>
        <fullName evidence="12">DNA-(apurinic or apyrimidinic site) lyase</fullName>
    </alternativeName>
</protein>
<dbReference type="PANTHER" id="PTHR10359:SF18">
    <property type="entry name" value="ENDONUCLEASE III"/>
    <property type="match status" value="1"/>
</dbReference>
<comment type="cofactor">
    <cofactor evidence="12">
        <name>[4Fe-4S] cluster</name>
        <dbReference type="ChEBI" id="CHEBI:49883"/>
    </cofactor>
    <text evidence="12">Binds 1 [4Fe-4S] cluster.</text>
</comment>
<keyword evidence="7 12" id="KW-0411">Iron-sulfur</keyword>
<sequence length="214" mass="24421">MMKKLQVKKILDKLDELYGVDKDGFLHREPWQLLLAIMMSAQSTDAQVDLVLPALYDKYQKVEEMAEADIEELEGMIKTIGLYHSKAKNMKKCCQQLVAEYNGQVPDNREDLMKLAGVGRKTANLFMSDAYGVPEITVDTHVNRISNKLGWAHHSDPLKVELELQEVLPEDHWIRINIQLIRHGRAVCKARKPMCGDCALSNWCEFQLAAVKEV</sequence>
<dbReference type="GO" id="GO:0006285">
    <property type="term" value="P:base-excision repair, AP site formation"/>
    <property type="evidence" value="ECO:0007669"/>
    <property type="project" value="TreeGrafter"/>
</dbReference>
<evidence type="ECO:0000256" key="11">
    <source>
        <dbReference type="ARBA" id="ARBA00023295"/>
    </source>
</evidence>
<feature type="domain" description="HhH-GPD" evidence="13">
    <location>
        <begin position="39"/>
        <end position="186"/>
    </location>
</feature>
<dbReference type="Pfam" id="PF00730">
    <property type="entry name" value="HhH-GPD"/>
    <property type="match status" value="1"/>
</dbReference>
<evidence type="ECO:0000256" key="6">
    <source>
        <dbReference type="ARBA" id="ARBA00023004"/>
    </source>
</evidence>
<dbReference type="Proteomes" id="UP000306509">
    <property type="component" value="Unassembled WGS sequence"/>
</dbReference>
<dbReference type="InterPro" id="IPR005759">
    <property type="entry name" value="Nth"/>
</dbReference>
<comment type="function">
    <text evidence="12">DNA repair enzyme that has both DNA N-glycosylase activity and AP-lyase activity. The DNA N-glycosylase activity releases various damaged pyrimidines from DNA by cleaving the N-glycosidic bond, leaving an AP (apurinic/apyrimidinic) site. The AP-lyase activity cleaves the phosphodiester bond 3' to the AP site by a beta-elimination, leaving a 3'-terminal unsaturated sugar and a product with a terminal 5'-phosphate.</text>
</comment>
<dbReference type="RefSeq" id="WP_330373911.1">
    <property type="nucleotide sequence ID" value="NZ_CABMJZ010000093.1"/>
</dbReference>
<evidence type="ECO:0000256" key="3">
    <source>
        <dbReference type="ARBA" id="ARBA00022723"/>
    </source>
</evidence>
<keyword evidence="10 12" id="KW-0456">Lyase</keyword>
<keyword evidence="5 12" id="KW-0378">Hydrolase</keyword>
<evidence type="ECO:0000256" key="5">
    <source>
        <dbReference type="ARBA" id="ARBA00022801"/>
    </source>
</evidence>
<dbReference type="InterPro" id="IPR023170">
    <property type="entry name" value="HhH_base_excis_C"/>
</dbReference>
<proteinExistence type="inferred from homology"/>
<dbReference type="NCBIfam" id="TIGR01083">
    <property type="entry name" value="nth"/>
    <property type="match status" value="1"/>
</dbReference>
<evidence type="ECO:0000259" key="13">
    <source>
        <dbReference type="SMART" id="SM00478"/>
    </source>
</evidence>
<dbReference type="InterPro" id="IPR000445">
    <property type="entry name" value="HhH_motif"/>
</dbReference>
<comment type="caution">
    <text evidence="14">The sequence shown here is derived from an EMBL/GenBank/DDBJ whole genome shotgun (WGS) entry which is preliminary data.</text>
</comment>
<feature type="binding site" evidence="12">
    <location>
        <position position="198"/>
    </location>
    <ligand>
        <name>[4Fe-4S] cluster</name>
        <dbReference type="ChEBI" id="CHEBI:49883"/>
    </ligand>
</feature>
<dbReference type="PROSITE" id="PS01155">
    <property type="entry name" value="ENDONUCLEASE_III_2"/>
    <property type="match status" value="1"/>
</dbReference>
<dbReference type="STRING" id="180332.GCA_000797495_01758"/>
<name>A0A4U8PZW9_9FIRM</name>
<evidence type="ECO:0000256" key="4">
    <source>
        <dbReference type="ARBA" id="ARBA00022763"/>
    </source>
</evidence>
<keyword evidence="4 12" id="KW-0227">DNA damage</keyword>
<dbReference type="FunFam" id="1.10.340.30:FF:000001">
    <property type="entry name" value="Endonuclease III"/>
    <property type="match status" value="1"/>
</dbReference>
<dbReference type="InterPro" id="IPR011257">
    <property type="entry name" value="DNA_glycosylase"/>
</dbReference>
<accession>A0A4U8PZW9</accession>
<evidence type="ECO:0000256" key="1">
    <source>
        <dbReference type="ARBA" id="ARBA00008343"/>
    </source>
</evidence>
<keyword evidence="2 12" id="KW-0004">4Fe-4S</keyword>
<dbReference type="InterPro" id="IPR003265">
    <property type="entry name" value="HhH-GPD_domain"/>
</dbReference>
<dbReference type="PIRSF" id="PIRSF001435">
    <property type="entry name" value="Nth"/>
    <property type="match status" value="1"/>
</dbReference>
<dbReference type="FunFam" id="1.10.1670.10:FF:000001">
    <property type="entry name" value="Endonuclease III"/>
    <property type="match status" value="1"/>
</dbReference>
<keyword evidence="14" id="KW-0255">Endonuclease</keyword>
<keyword evidence="8 12" id="KW-0238">DNA-binding</keyword>
<dbReference type="GO" id="GO:0140078">
    <property type="term" value="F:class I DNA-(apurinic or apyrimidinic site) endonuclease activity"/>
    <property type="evidence" value="ECO:0007669"/>
    <property type="project" value="UniProtKB-EC"/>
</dbReference>
<evidence type="ECO:0000256" key="10">
    <source>
        <dbReference type="ARBA" id="ARBA00023239"/>
    </source>
</evidence>
<dbReference type="HAMAP" id="MF_00942">
    <property type="entry name" value="Nth"/>
    <property type="match status" value="1"/>
</dbReference>
<keyword evidence="15" id="KW-1185">Reference proteome</keyword>
<dbReference type="GO" id="GO:0046872">
    <property type="term" value="F:metal ion binding"/>
    <property type="evidence" value="ECO:0007669"/>
    <property type="project" value="UniProtKB-KW"/>
</dbReference>
<keyword evidence="3 12" id="KW-0479">Metal-binding</keyword>
<evidence type="ECO:0000256" key="7">
    <source>
        <dbReference type="ARBA" id="ARBA00023014"/>
    </source>
</evidence>
<evidence type="ECO:0000256" key="2">
    <source>
        <dbReference type="ARBA" id="ARBA00022485"/>
    </source>
</evidence>
<dbReference type="SUPFAM" id="SSF48150">
    <property type="entry name" value="DNA-glycosylase"/>
    <property type="match status" value="1"/>
</dbReference>
<dbReference type="GO" id="GO:0019104">
    <property type="term" value="F:DNA N-glycosylase activity"/>
    <property type="evidence" value="ECO:0007669"/>
    <property type="project" value="UniProtKB-UniRule"/>
</dbReference>
<dbReference type="GO" id="GO:0051539">
    <property type="term" value="F:4 iron, 4 sulfur cluster binding"/>
    <property type="evidence" value="ECO:0007669"/>
    <property type="project" value="UniProtKB-UniRule"/>
</dbReference>
<dbReference type="EC" id="4.2.99.18" evidence="12"/>
<dbReference type="Gene3D" id="1.10.1670.10">
    <property type="entry name" value="Helix-hairpin-Helix base-excision DNA repair enzymes (C-terminal)"/>
    <property type="match status" value="1"/>
</dbReference>
<feature type="binding site" evidence="12">
    <location>
        <position position="188"/>
    </location>
    <ligand>
        <name>[4Fe-4S] cluster</name>
        <dbReference type="ChEBI" id="CHEBI:49883"/>
    </ligand>
</feature>
<organism evidence="14 15">
    <name type="scientific">Robinsoniella peoriensis</name>
    <dbReference type="NCBI Taxonomy" id="180332"/>
    <lineage>
        <taxon>Bacteria</taxon>
        <taxon>Bacillati</taxon>
        <taxon>Bacillota</taxon>
        <taxon>Clostridia</taxon>
        <taxon>Lachnospirales</taxon>
        <taxon>Lachnospiraceae</taxon>
        <taxon>Robinsoniella</taxon>
    </lineage>
</organism>
<reference evidence="14 15" key="1">
    <citation type="journal article" date="2019" name="Anaerobe">
        <title>Detection of Robinsoniella peoriensis in multiple bone samples of a trauma patient.</title>
        <authorList>
            <person name="Schrottner P."/>
            <person name="Hartwich K."/>
            <person name="Bunk B."/>
            <person name="Schober I."/>
            <person name="Helbig S."/>
            <person name="Rudolph W.W."/>
            <person name="Gunzer F."/>
        </authorList>
    </citation>
    <scope>NUCLEOTIDE SEQUENCE [LARGE SCALE GENOMIC DNA]</scope>
    <source>
        <strain evidence="14 15">DSM 106044</strain>
    </source>
</reference>
<evidence type="ECO:0000256" key="8">
    <source>
        <dbReference type="ARBA" id="ARBA00023125"/>
    </source>
</evidence>
<dbReference type="InterPro" id="IPR004036">
    <property type="entry name" value="Endonuclease-III-like_CS2"/>
</dbReference>
<gene>
    <name evidence="14" type="primary">pdg_2</name>
    <name evidence="12" type="synonym">nth</name>
    <name evidence="14" type="ORF">DSM106044_05318</name>
</gene>
<dbReference type="SMART" id="SM00478">
    <property type="entry name" value="ENDO3c"/>
    <property type="match status" value="1"/>
</dbReference>